<comment type="caution">
    <text evidence="1">The sequence shown here is derived from an EMBL/GenBank/DDBJ whole genome shotgun (WGS) entry which is preliminary data.</text>
</comment>
<gene>
    <name evidence="1" type="ORF">Abci_011_034</name>
    <name evidence="2" type="ORF">ACI01nite_06100</name>
</gene>
<keyword evidence="4" id="KW-1185">Reference proteome</keyword>
<dbReference type="Proteomes" id="UP000032671">
    <property type="component" value="Unassembled WGS sequence"/>
</dbReference>
<reference evidence="1 3" key="1">
    <citation type="submission" date="2012-11" db="EMBL/GenBank/DDBJ databases">
        <title>Whole genome sequence of Acetobacter cibinongensis 4H-1.</title>
        <authorList>
            <person name="Azuma Y."/>
            <person name="Higashiura N."/>
            <person name="Hirakawa H."/>
            <person name="Matsushita K."/>
        </authorList>
    </citation>
    <scope>NUCLEOTIDE SEQUENCE [LARGE SCALE GENOMIC DNA]</scope>
    <source>
        <strain evidence="1 3">4H-1</strain>
    </source>
</reference>
<protein>
    <submittedName>
        <fullName evidence="1">Uncharacterized protein</fullName>
    </submittedName>
</protein>
<dbReference type="SUPFAM" id="SSF53448">
    <property type="entry name" value="Nucleotide-diphospho-sugar transferases"/>
    <property type="match status" value="1"/>
</dbReference>
<reference evidence="2 4" key="2">
    <citation type="submission" date="2019-07" db="EMBL/GenBank/DDBJ databases">
        <title>Whole genome shotgun sequence of Acetobacter cibinongensis NBRC 16605.</title>
        <authorList>
            <person name="Hosoyama A."/>
            <person name="Uohara A."/>
            <person name="Ohji S."/>
            <person name="Ichikawa N."/>
        </authorList>
    </citation>
    <scope>NUCLEOTIDE SEQUENCE [LARGE SCALE GENOMIC DNA]</scope>
    <source>
        <strain evidence="2 4">NBRC 16605</strain>
    </source>
</reference>
<evidence type="ECO:0000313" key="3">
    <source>
        <dbReference type="Proteomes" id="UP000032671"/>
    </source>
</evidence>
<organism evidence="1 3">
    <name type="scientific">Acetobacter cibinongensis</name>
    <dbReference type="NCBI Taxonomy" id="146475"/>
    <lineage>
        <taxon>Bacteria</taxon>
        <taxon>Pseudomonadati</taxon>
        <taxon>Pseudomonadota</taxon>
        <taxon>Alphaproteobacteria</taxon>
        <taxon>Acetobacterales</taxon>
        <taxon>Acetobacteraceae</taxon>
        <taxon>Acetobacter</taxon>
    </lineage>
</organism>
<accession>A0A6N3SNJ9</accession>
<dbReference type="Proteomes" id="UP000321891">
    <property type="component" value="Unassembled WGS sequence"/>
</dbReference>
<evidence type="ECO:0000313" key="2">
    <source>
        <dbReference type="EMBL" id="GEL58008.1"/>
    </source>
</evidence>
<evidence type="ECO:0000313" key="1">
    <source>
        <dbReference type="EMBL" id="GAN60304.1"/>
    </source>
</evidence>
<dbReference type="RefSeq" id="WP_052944783.1">
    <property type="nucleotide sequence ID" value="NZ_BAMV01000011.1"/>
</dbReference>
<name>A0A0D6N2Z3_9PROT</name>
<proteinExistence type="predicted"/>
<dbReference type="AlphaFoldDB" id="A0A0D6N2Z3"/>
<accession>A0A0D6N2Z3</accession>
<dbReference type="Gene3D" id="3.90.550.20">
    <property type="match status" value="1"/>
</dbReference>
<dbReference type="STRING" id="1231339.Abci_011_034"/>
<evidence type="ECO:0000313" key="4">
    <source>
        <dbReference type="Proteomes" id="UP000321891"/>
    </source>
</evidence>
<dbReference type="EMBL" id="BJVU01000002">
    <property type="protein sequence ID" value="GEL58008.1"/>
    <property type="molecule type" value="Genomic_DNA"/>
</dbReference>
<dbReference type="EMBL" id="BAMV01000011">
    <property type="protein sequence ID" value="GAN60304.1"/>
    <property type="molecule type" value="Genomic_DNA"/>
</dbReference>
<dbReference type="InterPro" id="IPR029044">
    <property type="entry name" value="Nucleotide-diphossugar_trans"/>
</dbReference>
<sequence length="404" mass="46292">MQEHQESGEQAETGGKTLDELVFGNTADIYPKEPTAFEMQCIERDGQAADYCRHNGATTLEHAFTVANILHRNRMPFEAACIYGLAYRIHSKNQGEYPLPQALMQVRLLCFLKAGKELPEHDLHALSVLSRPYANYIESIRAAWRGGDPRQSLLHMGNAFEEFLSGEEIDWLYLETALQVQPSLFNTDAPSIGQSAGIPKKLFMYWDKNPPEEIVENLYFHQGIPDLDIKLFNQEEAAEWLYRFYGPEAREFFLAMRHPAEAADFLRVHVTNLYGGWWLDADARIADVSALNFMLQEKNDVALFLTQGNVVHNDFYGTVAKSNIMQECLLVLYNNCYRHKHLYIAYKTGPGIFNRAASRTAYRALENINQGERVKFYNQAKFEEIITQIDAPYKSRLPLWQAMG</sequence>